<dbReference type="InterPro" id="IPR000719">
    <property type="entry name" value="Prot_kinase_dom"/>
</dbReference>
<evidence type="ECO:0000256" key="5">
    <source>
        <dbReference type="ARBA" id="ARBA00022737"/>
    </source>
</evidence>
<dbReference type="SUPFAM" id="SSF56112">
    <property type="entry name" value="Protein kinase-like (PK-like)"/>
    <property type="match status" value="1"/>
</dbReference>
<dbReference type="Gene3D" id="3.80.10.10">
    <property type="entry name" value="Ribonuclease Inhibitor"/>
    <property type="match status" value="1"/>
</dbReference>
<keyword evidence="4" id="KW-0808">Transferase</keyword>
<evidence type="ECO:0000313" key="12">
    <source>
        <dbReference type="EMBL" id="GAP16017.1"/>
    </source>
</evidence>
<keyword evidence="8" id="KW-0067">ATP-binding</keyword>
<dbReference type="SUPFAM" id="SSF52058">
    <property type="entry name" value="L domain-like"/>
    <property type="match status" value="1"/>
</dbReference>
<dbReference type="PANTHER" id="PTHR24363:SF0">
    <property type="entry name" value="SERINE_THREONINE KINASE LIKE DOMAIN CONTAINING 1"/>
    <property type="match status" value="1"/>
</dbReference>
<keyword evidence="2" id="KW-0723">Serine/threonine-protein kinase</keyword>
<dbReference type="OrthoDB" id="9788659at2"/>
<comment type="catalytic activity">
    <reaction evidence="10">
        <text>L-seryl-[protein] + ATP = O-phospho-L-seryl-[protein] + ADP + H(+)</text>
        <dbReference type="Rhea" id="RHEA:17989"/>
        <dbReference type="Rhea" id="RHEA-COMP:9863"/>
        <dbReference type="Rhea" id="RHEA-COMP:11604"/>
        <dbReference type="ChEBI" id="CHEBI:15378"/>
        <dbReference type="ChEBI" id="CHEBI:29999"/>
        <dbReference type="ChEBI" id="CHEBI:30616"/>
        <dbReference type="ChEBI" id="CHEBI:83421"/>
        <dbReference type="ChEBI" id="CHEBI:456216"/>
        <dbReference type="EC" id="2.7.11.1"/>
    </reaction>
</comment>
<evidence type="ECO:0000256" key="2">
    <source>
        <dbReference type="ARBA" id="ARBA00022527"/>
    </source>
</evidence>
<dbReference type="PROSITE" id="PS51450">
    <property type="entry name" value="LRR"/>
    <property type="match status" value="2"/>
</dbReference>
<evidence type="ECO:0000256" key="9">
    <source>
        <dbReference type="ARBA" id="ARBA00047899"/>
    </source>
</evidence>
<dbReference type="InterPro" id="IPR008271">
    <property type="entry name" value="Ser/Thr_kinase_AS"/>
</dbReference>
<evidence type="ECO:0000256" key="10">
    <source>
        <dbReference type="ARBA" id="ARBA00048679"/>
    </source>
</evidence>
<dbReference type="EC" id="2.7.11.1" evidence="1"/>
<dbReference type="PANTHER" id="PTHR24363">
    <property type="entry name" value="SERINE/THREONINE PROTEIN KINASE"/>
    <property type="match status" value="1"/>
</dbReference>
<evidence type="ECO:0000259" key="11">
    <source>
        <dbReference type="PROSITE" id="PS50011"/>
    </source>
</evidence>
<dbReference type="InterPro" id="IPR001611">
    <property type="entry name" value="Leu-rich_rpt"/>
</dbReference>
<evidence type="ECO:0000256" key="7">
    <source>
        <dbReference type="ARBA" id="ARBA00022777"/>
    </source>
</evidence>
<evidence type="ECO:0000256" key="6">
    <source>
        <dbReference type="ARBA" id="ARBA00022741"/>
    </source>
</evidence>
<evidence type="ECO:0000256" key="4">
    <source>
        <dbReference type="ARBA" id="ARBA00022679"/>
    </source>
</evidence>
<comment type="catalytic activity">
    <reaction evidence="9">
        <text>L-threonyl-[protein] + ATP = O-phospho-L-threonyl-[protein] + ADP + H(+)</text>
        <dbReference type="Rhea" id="RHEA:46608"/>
        <dbReference type="Rhea" id="RHEA-COMP:11060"/>
        <dbReference type="Rhea" id="RHEA-COMP:11605"/>
        <dbReference type="ChEBI" id="CHEBI:15378"/>
        <dbReference type="ChEBI" id="CHEBI:30013"/>
        <dbReference type="ChEBI" id="CHEBI:30616"/>
        <dbReference type="ChEBI" id="CHEBI:61977"/>
        <dbReference type="ChEBI" id="CHEBI:456216"/>
        <dbReference type="EC" id="2.7.11.1"/>
    </reaction>
</comment>
<keyword evidence="6" id="KW-0547">Nucleotide-binding</keyword>
<evidence type="ECO:0000313" key="13">
    <source>
        <dbReference type="Proteomes" id="UP000055060"/>
    </source>
</evidence>
<dbReference type="SMART" id="SM00220">
    <property type="entry name" value="S_TKc"/>
    <property type="match status" value="1"/>
</dbReference>
<dbReference type="InterPro" id="IPR032675">
    <property type="entry name" value="LRR_dom_sf"/>
</dbReference>
<name>A0A0K8MZF2_9CHLR</name>
<dbReference type="Proteomes" id="UP000055060">
    <property type="component" value="Unassembled WGS sequence"/>
</dbReference>
<dbReference type="InterPro" id="IPR011009">
    <property type="entry name" value="Kinase-like_dom_sf"/>
</dbReference>
<dbReference type="EMBL" id="DF967973">
    <property type="protein sequence ID" value="GAP16017.1"/>
    <property type="molecule type" value="Genomic_DNA"/>
</dbReference>
<evidence type="ECO:0000256" key="8">
    <source>
        <dbReference type="ARBA" id="ARBA00022840"/>
    </source>
</evidence>
<dbReference type="GO" id="GO:0004674">
    <property type="term" value="F:protein serine/threonine kinase activity"/>
    <property type="evidence" value="ECO:0007669"/>
    <property type="project" value="UniProtKB-KW"/>
</dbReference>
<dbReference type="STRING" id="360412.LARV_03812"/>
<sequence length="535" mass="60139">MTDALIAEFLATFDDRRFPVEFLQKYELLECLSHNELGETFLIKDRNNEQHCVAKCYSDRSLLSRTTESELLKRLHHKGLPAYIAEYQNETMQCIVREYAPGVSLDQLAREKAFNRQQAVSIILQLSEILIYLHGQTPAIIHRDIKPQNIIIDEQGQITLIDFGISRNYNEGSQEDTVIFGTRHYSPPEQYGFSQTDCRSDIYSLGVLLGWLLTGNADVQQAVRMIPETWLARVVERCTAFAPKDRYKNAAQVRDALTGQRLRRWVLPFTLAAAIFLAALLAFPNFDFADLHRPAGVTFKEPLIEQAVRLALGKGTDAEISEQDLLAVTAIYVFGDKAAADEAAFKEYSNTFARNGSAFQRGSIASLEDLVKLKNLRRLSLCYQNITDLSPLASLNYLELIDLKHNPIEDVSPLAGLTSLSSLILFDTRVSDLTSLNGCLRLSLIDAGSTRIQSTAAFEGLNSLRTLVLRKAPLRSLDKIDTLPLLEELYLSETQLLDLTPLLGLTRLQVVEVDESMRSAVETIEDRSRFGIIYP</sequence>
<dbReference type="RefSeq" id="WP_075075411.1">
    <property type="nucleotide sequence ID" value="NZ_DF967973.1"/>
</dbReference>
<dbReference type="Pfam" id="PF00069">
    <property type="entry name" value="Pkinase"/>
    <property type="match status" value="1"/>
</dbReference>
<reference evidence="12" key="1">
    <citation type="submission" date="2015-07" db="EMBL/GenBank/DDBJ databases">
        <title>Draft Genome Sequences of Anaerolinea thermolimosa IMO-1, Bellilinea caldifistulae GOMI-1, Leptolinea tardivitalis YMTK-2, Levilinea saccharolytica KIBI-1,Longilinea arvoryzae KOME-1, Previously Described as Members of the Anaerolineaceae (Chloroflexi).</title>
        <authorList>
            <person name="Sekiguchi Y."/>
            <person name="Ohashi A."/>
            <person name="Matsuura N."/>
            <person name="Tourlousse M.D."/>
        </authorList>
    </citation>
    <scope>NUCLEOTIDE SEQUENCE [LARGE SCALE GENOMIC DNA]</scope>
    <source>
        <strain evidence="12">KOME-1</strain>
    </source>
</reference>
<dbReference type="PROSITE" id="PS50011">
    <property type="entry name" value="PROTEIN_KINASE_DOM"/>
    <property type="match status" value="1"/>
</dbReference>
<keyword evidence="13" id="KW-1185">Reference proteome</keyword>
<organism evidence="12">
    <name type="scientific">Longilinea arvoryzae</name>
    <dbReference type="NCBI Taxonomy" id="360412"/>
    <lineage>
        <taxon>Bacteria</taxon>
        <taxon>Bacillati</taxon>
        <taxon>Chloroflexota</taxon>
        <taxon>Anaerolineae</taxon>
        <taxon>Anaerolineales</taxon>
        <taxon>Anaerolineaceae</taxon>
        <taxon>Longilinea</taxon>
    </lineage>
</organism>
<keyword evidence="5" id="KW-0677">Repeat</keyword>
<gene>
    <name evidence="12" type="ORF">LARV_03812</name>
</gene>
<protein>
    <recommendedName>
        <fullName evidence="1">non-specific serine/threonine protein kinase</fullName>
        <ecNumber evidence="1">2.7.11.1</ecNumber>
    </recommendedName>
</protein>
<dbReference type="GO" id="GO:0005524">
    <property type="term" value="F:ATP binding"/>
    <property type="evidence" value="ECO:0007669"/>
    <property type="project" value="UniProtKB-KW"/>
</dbReference>
<keyword evidence="3" id="KW-0433">Leucine-rich repeat</keyword>
<dbReference type="Gene3D" id="1.10.510.10">
    <property type="entry name" value="Transferase(Phosphotransferase) domain 1"/>
    <property type="match status" value="1"/>
</dbReference>
<evidence type="ECO:0000256" key="3">
    <source>
        <dbReference type="ARBA" id="ARBA00022614"/>
    </source>
</evidence>
<accession>A0A0K8MZF2</accession>
<feature type="domain" description="Protein kinase" evidence="11">
    <location>
        <begin position="26"/>
        <end position="258"/>
    </location>
</feature>
<dbReference type="AlphaFoldDB" id="A0A0K8MZF2"/>
<evidence type="ECO:0000256" key="1">
    <source>
        <dbReference type="ARBA" id="ARBA00012513"/>
    </source>
</evidence>
<dbReference type="PROSITE" id="PS00108">
    <property type="entry name" value="PROTEIN_KINASE_ST"/>
    <property type="match status" value="1"/>
</dbReference>
<keyword evidence="7" id="KW-0418">Kinase</keyword>
<proteinExistence type="predicted"/>
<dbReference type="CDD" id="cd14014">
    <property type="entry name" value="STKc_PknB_like"/>
    <property type="match status" value="1"/>
</dbReference>